<dbReference type="InterPro" id="IPR004197">
    <property type="entry name" value="Cellulase_Ig-like"/>
</dbReference>
<dbReference type="Proteomes" id="UP000231092">
    <property type="component" value="Unassembled WGS sequence"/>
</dbReference>
<organism evidence="7 8">
    <name type="scientific">[Clostridium] celerecrescens 18A</name>
    <dbReference type="NCBI Taxonomy" id="1286362"/>
    <lineage>
        <taxon>Bacteria</taxon>
        <taxon>Bacillati</taxon>
        <taxon>Bacillota</taxon>
        <taxon>Clostridia</taxon>
        <taxon>Lachnospirales</taxon>
        <taxon>Lachnospiraceae</taxon>
        <taxon>Lacrimispora</taxon>
    </lineage>
</organism>
<evidence type="ECO:0000259" key="5">
    <source>
        <dbReference type="Pfam" id="PF00759"/>
    </source>
</evidence>
<dbReference type="Gene3D" id="2.60.40.10">
    <property type="entry name" value="Immunoglobulins"/>
    <property type="match status" value="1"/>
</dbReference>
<dbReference type="InterPro" id="IPR001701">
    <property type="entry name" value="Glyco_hydro_9"/>
</dbReference>
<dbReference type="Pfam" id="PF00759">
    <property type="entry name" value="Glyco_hydro_9"/>
    <property type="match status" value="1"/>
</dbReference>
<evidence type="ECO:0000256" key="1">
    <source>
        <dbReference type="ARBA" id="ARBA00007072"/>
    </source>
</evidence>
<dbReference type="SUPFAM" id="SSF81296">
    <property type="entry name" value="E set domains"/>
    <property type="match status" value="1"/>
</dbReference>
<dbReference type="InterPro" id="IPR014756">
    <property type="entry name" value="Ig_E-set"/>
</dbReference>
<evidence type="ECO:0000256" key="3">
    <source>
        <dbReference type="ARBA" id="ARBA00023277"/>
    </source>
</evidence>
<evidence type="ECO:0000313" key="7">
    <source>
        <dbReference type="EMBL" id="PJJ30040.1"/>
    </source>
</evidence>
<dbReference type="Gene3D" id="1.50.10.10">
    <property type="match status" value="1"/>
</dbReference>
<dbReference type="OrthoDB" id="9808897at2"/>
<dbReference type="GO" id="GO:0008810">
    <property type="term" value="F:cellulase activity"/>
    <property type="evidence" value="ECO:0007669"/>
    <property type="project" value="InterPro"/>
</dbReference>
<proteinExistence type="inferred from homology"/>
<keyword evidence="4" id="KW-0624">Polysaccharide degradation</keyword>
<keyword evidence="3" id="KW-0119">Carbohydrate metabolism</keyword>
<dbReference type="RefSeq" id="WP_100306342.1">
    <property type="nucleotide sequence ID" value="NZ_PGET01000001.1"/>
</dbReference>
<dbReference type="SUPFAM" id="SSF48208">
    <property type="entry name" value="Six-hairpin glycosidases"/>
    <property type="match status" value="1"/>
</dbReference>
<dbReference type="AlphaFoldDB" id="A0A2M8Z9B8"/>
<keyword evidence="2" id="KW-0136">Cellulose degradation</keyword>
<feature type="domain" description="Cellulase Ig-like" evidence="6">
    <location>
        <begin position="4"/>
        <end position="80"/>
    </location>
</feature>
<reference evidence="7 8" key="1">
    <citation type="submission" date="2017-11" db="EMBL/GenBank/DDBJ databases">
        <title>Understudied soil microbes with underappreciated capabilities: Untangling the Clostridium saccharolyticum group.</title>
        <authorList>
            <person name="Leschine S."/>
        </authorList>
    </citation>
    <scope>NUCLEOTIDE SEQUENCE [LARGE SCALE GENOMIC DNA]</scope>
    <source>
        <strain evidence="7 8">18A</strain>
    </source>
</reference>
<name>A0A2M8Z9B8_9FIRM</name>
<gene>
    <name evidence="7" type="ORF">H171_3609</name>
</gene>
<dbReference type="EMBL" id="PGET01000001">
    <property type="protein sequence ID" value="PJJ30040.1"/>
    <property type="molecule type" value="Genomic_DNA"/>
</dbReference>
<sequence length="585" mass="66367">MELLVNHLGYDTSGKKMAVYQGKKEDCLRGFKLSKADGTVVLEGGVKEWGTVAQWETGYYWTLDFSEWKGSGKFQLHIETKRGPVKSDVFEIRESLITMRLLNAAGYYFKAQRSSGEWLFEDRKLGFAGERQGQVDAHGGWFDATGDYGIHLSHLSHGTVHNPQQASFSAYAFFKAAEELEASCNEEYTMIKRRMLDEGTYGADFLMRMRAPSGSFYRSINRGNALDHVRGNRKIGFEYHGSSSQFSEKAATADAETVEDANYETSLRSGGGTAIAALAAASRHFYPGTDFTRDEYLLAAKDAWHYLSANNERYTNDGEWNLIDEYCALLALAELYKASKEYEYLSQAGDMAERIYVRLVMEGDTAAYLTSSGNLPYYHAADEGLPVIALLEYASIEKNREKSEKAVRTSEMIMRHILNITYSVSNPFGYPRFLFEDSDGGKKIQFFFPHHTTVEPWWQGENARIASLSAAARTLLRVTDDEELKVQLEYFADNQINWIMGLNPFDSCMMDGYGKNNIQYFFKDRYDFMNCPGGICNGITSDETNEEGIAFIREPGGTVGDNWRWAEQWIPHVSWFILAQAFKRR</sequence>
<evidence type="ECO:0000256" key="4">
    <source>
        <dbReference type="ARBA" id="ARBA00023326"/>
    </source>
</evidence>
<dbReference type="InterPro" id="IPR012341">
    <property type="entry name" value="6hp_glycosidase-like_sf"/>
</dbReference>
<dbReference type="InterPro" id="IPR013783">
    <property type="entry name" value="Ig-like_fold"/>
</dbReference>
<evidence type="ECO:0000259" key="6">
    <source>
        <dbReference type="Pfam" id="PF02927"/>
    </source>
</evidence>
<comment type="caution">
    <text evidence="7">The sequence shown here is derived from an EMBL/GenBank/DDBJ whole genome shotgun (WGS) entry which is preliminary data.</text>
</comment>
<evidence type="ECO:0000256" key="2">
    <source>
        <dbReference type="ARBA" id="ARBA00023001"/>
    </source>
</evidence>
<dbReference type="GO" id="GO:0030245">
    <property type="term" value="P:cellulose catabolic process"/>
    <property type="evidence" value="ECO:0007669"/>
    <property type="project" value="UniProtKB-KW"/>
</dbReference>
<feature type="domain" description="Glycoside hydrolase family 9" evidence="5">
    <location>
        <begin position="101"/>
        <end position="521"/>
    </location>
</feature>
<dbReference type="InterPro" id="IPR008928">
    <property type="entry name" value="6-hairpin_glycosidase_sf"/>
</dbReference>
<comment type="similarity">
    <text evidence="1">Belongs to the glycosyl hydrolase 9 (cellulase E) family.</text>
</comment>
<dbReference type="CDD" id="cd02850">
    <property type="entry name" value="E_set_Cellulase_N"/>
    <property type="match status" value="1"/>
</dbReference>
<dbReference type="Pfam" id="PF02927">
    <property type="entry name" value="CelD_N"/>
    <property type="match status" value="1"/>
</dbReference>
<accession>A0A2M8Z9B8</accession>
<protein>
    <submittedName>
        <fullName evidence="7">Cellulase-like Ig domain-containing protein</fullName>
    </submittedName>
</protein>
<evidence type="ECO:0000313" key="8">
    <source>
        <dbReference type="Proteomes" id="UP000231092"/>
    </source>
</evidence>